<evidence type="ECO:0000313" key="2">
    <source>
        <dbReference type="EMBL" id="TNN78611.1"/>
    </source>
</evidence>
<feature type="region of interest" description="Disordered" evidence="1">
    <location>
        <begin position="16"/>
        <end position="62"/>
    </location>
</feature>
<gene>
    <name evidence="2" type="ORF">EYF80_011206</name>
</gene>
<reference evidence="2 3" key="1">
    <citation type="submission" date="2019-03" db="EMBL/GenBank/DDBJ databases">
        <title>First draft genome of Liparis tanakae, snailfish: a comprehensive survey of snailfish specific genes.</title>
        <authorList>
            <person name="Kim W."/>
            <person name="Song I."/>
            <person name="Jeong J.-H."/>
            <person name="Kim D."/>
            <person name="Kim S."/>
            <person name="Ryu S."/>
            <person name="Song J.Y."/>
            <person name="Lee S.K."/>
        </authorList>
    </citation>
    <scope>NUCLEOTIDE SEQUENCE [LARGE SCALE GENOMIC DNA]</scope>
    <source>
        <tissue evidence="2">Muscle</tissue>
    </source>
</reference>
<comment type="caution">
    <text evidence="2">The sequence shown here is derived from an EMBL/GenBank/DDBJ whole genome shotgun (WGS) entry which is preliminary data.</text>
</comment>
<accession>A0A4Z2ILF0</accession>
<protein>
    <submittedName>
        <fullName evidence="2">Uncharacterized protein</fullName>
    </submittedName>
</protein>
<name>A0A4Z2ILF0_9TELE</name>
<dbReference type="EMBL" id="SRLO01000072">
    <property type="protein sequence ID" value="TNN78611.1"/>
    <property type="molecule type" value="Genomic_DNA"/>
</dbReference>
<sequence>MQWNCAEQKKNGRVVADLTRATESPREVTNEHTSLSTYDVTPAQHPRGNDKEETSSQSQSPK</sequence>
<evidence type="ECO:0000256" key="1">
    <source>
        <dbReference type="SAM" id="MobiDB-lite"/>
    </source>
</evidence>
<proteinExistence type="predicted"/>
<keyword evidence="3" id="KW-1185">Reference proteome</keyword>
<organism evidence="2 3">
    <name type="scientific">Liparis tanakae</name>
    <name type="common">Tanaka's snailfish</name>
    <dbReference type="NCBI Taxonomy" id="230148"/>
    <lineage>
        <taxon>Eukaryota</taxon>
        <taxon>Metazoa</taxon>
        <taxon>Chordata</taxon>
        <taxon>Craniata</taxon>
        <taxon>Vertebrata</taxon>
        <taxon>Euteleostomi</taxon>
        <taxon>Actinopterygii</taxon>
        <taxon>Neopterygii</taxon>
        <taxon>Teleostei</taxon>
        <taxon>Neoteleostei</taxon>
        <taxon>Acanthomorphata</taxon>
        <taxon>Eupercaria</taxon>
        <taxon>Perciformes</taxon>
        <taxon>Cottioidei</taxon>
        <taxon>Cottales</taxon>
        <taxon>Liparidae</taxon>
        <taxon>Liparis</taxon>
    </lineage>
</organism>
<evidence type="ECO:0000313" key="3">
    <source>
        <dbReference type="Proteomes" id="UP000314294"/>
    </source>
</evidence>
<dbReference type="Proteomes" id="UP000314294">
    <property type="component" value="Unassembled WGS sequence"/>
</dbReference>
<dbReference type="AlphaFoldDB" id="A0A4Z2ILF0"/>